<name>A0A9N9I3F2_9GLOM</name>
<gene>
    <name evidence="1" type="ORF">CPELLU_LOCUS12700</name>
</gene>
<dbReference type="EMBL" id="CAJVQA010012572">
    <property type="protein sequence ID" value="CAG8717706.1"/>
    <property type="molecule type" value="Genomic_DNA"/>
</dbReference>
<protein>
    <submittedName>
        <fullName evidence="1">20009_t:CDS:1</fullName>
    </submittedName>
</protein>
<reference evidence="1" key="1">
    <citation type="submission" date="2021-06" db="EMBL/GenBank/DDBJ databases">
        <authorList>
            <person name="Kallberg Y."/>
            <person name="Tangrot J."/>
            <person name="Rosling A."/>
        </authorList>
    </citation>
    <scope>NUCLEOTIDE SEQUENCE</scope>
    <source>
        <strain evidence="1">FL966</strain>
    </source>
</reference>
<comment type="caution">
    <text evidence="1">The sequence shown here is derived from an EMBL/GenBank/DDBJ whole genome shotgun (WGS) entry which is preliminary data.</text>
</comment>
<keyword evidence="2" id="KW-1185">Reference proteome</keyword>
<dbReference type="AlphaFoldDB" id="A0A9N9I3F2"/>
<dbReference type="Proteomes" id="UP000789759">
    <property type="component" value="Unassembled WGS sequence"/>
</dbReference>
<evidence type="ECO:0000313" key="2">
    <source>
        <dbReference type="Proteomes" id="UP000789759"/>
    </source>
</evidence>
<organism evidence="1 2">
    <name type="scientific">Cetraspora pellucida</name>
    <dbReference type="NCBI Taxonomy" id="1433469"/>
    <lineage>
        <taxon>Eukaryota</taxon>
        <taxon>Fungi</taxon>
        <taxon>Fungi incertae sedis</taxon>
        <taxon>Mucoromycota</taxon>
        <taxon>Glomeromycotina</taxon>
        <taxon>Glomeromycetes</taxon>
        <taxon>Diversisporales</taxon>
        <taxon>Gigasporaceae</taxon>
        <taxon>Cetraspora</taxon>
    </lineage>
</organism>
<accession>A0A9N9I3F2</accession>
<evidence type="ECO:0000313" key="1">
    <source>
        <dbReference type="EMBL" id="CAG8717706.1"/>
    </source>
</evidence>
<proteinExistence type="predicted"/>
<sequence length="184" mass="21128">MAFSFAAKFSINFVAKELSTPTTILWTNSSTNLFLTSQSTMAHSSSYTAKKVIEKKKIYTETIRIICKAINIAIEINDPNVLRFLKEYITKKRHSLVENTTSISYFDQKANMFNEYFKYDIIEASFTRVSNPIKKVRKGRSPKTTCNQSLLERQPLRNKGKQSELTCSYKTNTCSKCGSKDYNH</sequence>
<dbReference type="OrthoDB" id="10488928at2759"/>